<dbReference type="EnsemblPlants" id="Pp3c10_13640V3.2">
    <property type="protein sequence ID" value="Pp3c10_13640V3.2"/>
    <property type="gene ID" value="Pp3c10_13640"/>
</dbReference>
<dbReference type="RefSeq" id="XP_024387582.1">
    <property type="nucleotide sequence ID" value="XM_024531814.2"/>
</dbReference>
<dbReference type="GO" id="GO:0006004">
    <property type="term" value="P:fucose metabolic process"/>
    <property type="evidence" value="ECO:0007669"/>
    <property type="project" value="UniProtKB-KW"/>
</dbReference>
<dbReference type="Gramene" id="Pp3c10_13640V3.12">
    <property type="protein sequence ID" value="Pp3c10_13640V3.12"/>
    <property type="gene ID" value="Pp3c10_13640"/>
</dbReference>
<evidence type="ECO:0000313" key="9">
    <source>
        <dbReference type="EMBL" id="PNR46729.1"/>
    </source>
</evidence>
<dbReference type="Gramene" id="Pp3c10_13640V3.10">
    <property type="protein sequence ID" value="Pp3c10_13640V3.10"/>
    <property type="gene ID" value="Pp3c10_13640"/>
</dbReference>
<sequence>MMGRARSKSRQVLCTSISYFYVICLSAIFLVTMLMLTFRFLQMENPLRYSDPVLKSRNKDFEAQATSGAEDIPSLLRKLRDVPDQWDASAAHVWDSENAEYYYGCIKPSKNYSIDPNMEVNGYLLIAASGGLNQQRVGITDSVVVARLLNATLVVPHFDHRSYWKDPSNFSDIFDVDWFIQSVAPDVTVIKELPQTVRKSLPKQVYNLRVPRKVPAWYYSRRIRHLLKRKHVLRLTKFDYRLANELETDLQKLRCRTNYKALRFTKSLQDIGQVLVDRMRAKGRRYIALHLRFESDMLAFSGCYYGGGERERRDLGSIRKRWKSLRLQNPERERRLGKCPLTPEEVGIMLRALGYGNNTYLYVASGDVYNGEASLAPLKALFPNFYTKELLANQVELTPFANFSSRMAAIDYIVCSRSDVFVANNNGNMVRILAGERRFNGHKRTIRPNVRKLGVLFSARHNMSWEDFAKSVRHHQKGFIGDPMEVKPGRGGFHDNPAACICEVPEANETLRIWREQHVQRPKEKELQAQSEVGSSLVIPLEDRSDLMEEFNDLRGVRLSSDTEAAEELPLKDEVADEEENTDGETEGEAEGDDDGDNY</sequence>
<evidence type="ECO:0000256" key="3">
    <source>
        <dbReference type="ARBA" id="ARBA00022679"/>
    </source>
</evidence>
<keyword evidence="8" id="KW-0472">Membrane</keyword>
<dbReference type="STRING" id="3218.A0A2K1JYX3"/>
<dbReference type="Pfam" id="PF10250">
    <property type="entry name" value="O-FucT"/>
    <property type="match status" value="1"/>
</dbReference>
<dbReference type="RefSeq" id="XP_024387579.1">
    <property type="nucleotide sequence ID" value="XM_024531811.2"/>
</dbReference>
<keyword evidence="4" id="KW-0294">Fucose metabolism</keyword>
<reference evidence="9 11" key="2">
    <citation type="journal article" date="2018" name="Plant J.">
        <title>The Physcomitrella patens chromosome-scale assembly reveals moss genome structure and evolution.</title>
        <authorList>
            <person name="Lang D."/>
            <person name="Ullrich K.K."/>
            <person name="Murat F."/>
            <person name="Fuchs J."/>
            <person name="Jenkins J."/>
            <person name="Haas F.B."/>
            <person name="Piednoel M."/>
            <person name="Gundlach H."/>
            <person name="Van Bel M."/>
            <person name="Meyberg R."/>
            <person name="Vives C."/>
            <person name="Morata J."/>
            <person name="Symeonidi A."/>
            <person name="Hiss M."/>
            <person name="Muchero W."/>
            <person name="Kamisugi Y."/>
            <person name="Saleh O."/>
            <person name="Blanc G."/>
            <person name="Decker E.L."/>
            <person name="van Gessel N."/>
            <person name="Grimwood J."/>
            <person name="Hayes R.D."/>
            <person name="Graham S.W."/>
            <person name="Gunter L.E."/>
            <person name="McDaniel S.F."/>
            <person name="Hoernstein S.N.W."/>
            <person name="Larsson A."/>
            <person name="Li F.W."/>
            <person name="Perroud P.F."/>
            <person name="Phillips J."/>
            <person name="Ranjan P."/>
            <person name="Rokshar D.S."/>
            <person name="Rothfels C.J."/>
            <person name="Schneider L."/>
            <person name="Shu S."/>
            <person name="Stevenson D.W."/>
            <person name="Thummler F."/>
            <person name="Tillich M."/>
            <person name="Villarreal Aguilar J.C."/>
            <person name="Widiez T."/>
            <person name="Wong G.K."/>
            <person name="Wymore A."/>
            <person name="Zhang Y."/>
            <person name="Zimmer A.D."/>
            <person name="Quatrano R.S."/>
            <person name="Mayer K.F.X."/>
            <person name="Goodstein D."/>
            <person name="Casacuberta J.M."/>
            <person name="Vandepoele K."/>
            <person name="Reski R."/>
            <person name="Cuming A.C."/>
            <person name="Tuskan G.A."/>
            <person name="Maumus F."/>
            <person name="Salse J."/>
            <person name="Schmutz J."/>
            <person name="Rensing S.A."/>
        </authorList>
    </citation>
    <scope>NUCLEOTIDE SEQUENCE [LARGE SCALE GENOMIC DNA]</scope>
    <source>
        <strain evidence="10 11">cv. Gransden 2004</strain>
    </source>
</reference>
<feature type="compositionally biased region" description="Acidic residues" evidence="7">
    <location>
        <begin position="575"/>
        <end position="599"/>
    </location>
</feature>
<dbReference type="GeneID" id="112288037"/>
<reference evidence="9 11" key="1">
    <citation type="journal article" date="2008" name="Science">
        <title>The Physcomitrella genome reveals evolutionary insights into the conquest of land by plants.</title>
        <authorList>
            <person name="Rensing S."/>
            <person name="Lang D."/>
            <person name="Zimmer A."/>
            <person name="Terry A."/>
            <person name="Salamov A."/>
            <person name="Shapiro H."/>
            <person name="Nishiyama T."/>
            <person name="Perroud P.-F."/>
            <person name="Lindquist E."/>
            <person name="Kamisugi Y."/>
            <person name="Tanahashi T."/>
            <person name="Sakakibara K."/>
            <person name="Fujita T."/>
            <person name="Oishi K."/>
            <person name="Shin-I T."/>
            <person name="Kuroki Y."/>
            <person name="Toyoda A."/>
            <person name="Suzuki Y."/>
            <person name="Hashimoto A."/>
            <person name="Yamaguchi K."/>
            <person name="Sugano A."/>
            <person name="Kohara Y."/>
            <person name="Fujiyama A."/>
            <person name="Anterola A."/>
            <person name="Aoki S."/>
            <person name="Ashton N."/>
            <person name="Barbazuk W.B."/>
            <person name="Barker E."/>
            <person name="Bennetzen J."/>
            <person name="Bezanilla M."/>
            <person name="Blankenship R."/>
            <person name="Cho S.H."/>
            <person name="Dutcher S."/>
            <person name="Estelle M."/>
            <person name="Fawcett J.A."/>
            <person name="Gundlach H."/>
            <person name="Hanada K."/>
            <person name="Heyl A."/>
            <person name="Hicks K.A."/>
            <person name="Hugh J."/>
            <person name="Lohr M."/>
            <person name="Mayer K."/>
            <person name="Melkozernov A."/>
            <person name="Murata T."/>
            <person name="Nelson D."/>
            <person name="Pils B."/>
            <person name="Prigge M."/>
            <person name="Reiss B."/>
            <person name="Renner T."/>
            <person name="Rombauts S."/>
            <person name="Rushton P."/>
            <person name="Sanderfoot A."/>
            <person name="Schween G."/>
            <person name="Shiu S.-H."/>
            <person name="Stueber K."/>
            <person name="Theodoulou F.L."/>
            <person name="Tu H."/>
            <person name="Van de Peer Y."/>
            <person name="Verrier P.J."/>
            <person name="Waters E."/>
            <person name="Wood A."/>
            <person name="Yang L."/>
            <person name="Cove D."/>
            <person name="Cuming A."/>
            <person name="Hasebe M."/>
            <person name="Lucas S."/>
            <person name="Mishler D.B."/>
            <person name="Reski R."/>
            <person name="Grigoriev I."/>
            <person name="Quatrano R.S."/>
            <person name="Boore J.L."/>
        </authorList>
    </citation>
    <scope>NUCLEOTIDE SEQUENCE [LARGE SCALE GENOMIC DNA]</scope>
    <source>
        <strain evidence="10 11">cv. Gransden 2004</strain>
    </source>
</reference>
<dbReference type="EMBL" id="ABEU02000010">
    <property type="protein sequence ID" value="PNR46729.1"/>
    <property type="molecule type" value="Genomic_DNA"/>
</dbReference>
<proteinExistence type="inferred from homology"/>
<dbReference type="EnsemblPlants" id="Pp3c10_13640V3.13">
    <property type="protein sequence ID" value="Pp3c10_13640V3.13"/>
    <property type="gene ID" value="Pp3c10_13640"/>
</dbReference>
<evidence type="ECO:0000313" key="10">
    <source>
        <dbReference type="EnsemblPlants" id="Pp3c10_13640V3.1"/>
    </source>
</evidence>
<dbReference type="EnsemblPlants" id="Pp3c10_13640V3.1">
    <property type="protein sequence ID" value="Pp3c10_13640V3.1"/>
    <property type="gene ID" value="Pp3c10_13640"/>
</dbReference>
<keyword evidence="8" id="KW-0812">Transmembrane</keyword>
<dbReference type="Gramene" id="Pp3c10_13640V3.2">
    <property type="protein sequence ID" value="Pp3c10_13640V3.2"/>
    <property type="gene ID" value="Pp3c10_13640"/>
</dbReference>
<dbReference type="RefSeq" id="XP_024387581.1">
    <property type="nucleotide sequence ID" value="XM_024531813.2"/>
</dbReference>
<dbReference type="OrthoDB" id="1882547at2759"/>
<dbReference type="FunCoup" id="A0A2K1JYX3">
    <property type="interactions" value="2217"/>
</dbReference>
<dbReference type="Proteomes" id="UP000006727">
    <property type="component" value="Chromosome 10"/>
</dbReference>
<dbReference type="EnsemblPlants" id="Pp3c10_13640V3.10">
    <property type="protein sequence ID" value="Pp3c10_13640V3.10"/>
    <property type="gene ID" value="Pp3c10_13640"/>
</dbReference>
<evidence type="ECO:0000256" key="8">
    <source>
        <dbReference type="SAM" id="Phobius"/>
    </source>
</evidence>
<dbReference type="PIRSF" id="PIRSF009360">
    <property type="entry name" value="UCP009360"/>
    <property type="match status" value="1"/>
</dbReference>
<dbReference type="Gramene" id="Pp3c10_13640V3.15">
    <property type="protein sequence ID" value="Pp3c10_13640V3.15"/>
    <property type="gene ID" value="Pp3c10_13640"/>
</dbReference>
<dbReference type="GO" id="GO:0016757">
    <property type="term" value="F:glycosyltransferase activity"/>
    <property type="evidence" value="ECO:0007669"/>
    <property type="project" value="UniProtKB-KW"/>
</dbReference>
<keyword evidence="2" id="KW-0328">Glycosyltransferase</keyword>
<dbReference type="PANTHER" id="PTHR31818:SF1">
    <property type="entry name" value="O-FUCOSYLTRANSFERASE 16"/>
    <property type="match status" value="1"/>
</dbReference>
<organism evidence="9">
    <name type="scientific">Physcomitrium patens</name>
    <name type="common">Spreading-leaved earth moss</name>
    <name type="synonym">Physcomitrella patens</name>
    <dbReference type="NCBI Taxonomy" id="3218"/>
    <lineage>
        <taxon>Eukaryota</taxon>
        <taxon>Viridiplantae</taxon>
        <taxon>Streptophyta</taxon>
        <taxon>Embryophyta</taxon>
        <taxon>Bryophyta</taxon>
        <taxon>Bryophytina</taxon>
        <taxon>Bryopsida</taxon>
        <taxon>Funariidae</taxon>
        <taxon>Funariales</taxon>
        <taxon>Funariaceae</taxon>
        <taxon>Physcomitrium</taxon>
    </lineage>
</organism>
<dbReference type="PANTHER" id="PTHR31818">
    <property type="entry name" value="O-FUCOSYLTRANSFERASE 16"/>
    <property type="match status" value="1"/>
</dbReference>
<evidence type="ECO:0000256" key="5">
    <source>
        <dbReference type="ARBA" id="ARBA00023277"/>
    </source>
</evidence>
<keyword evidence="5" id="KW-0119">Carbohydrate metabolism</keyword>
<feature type="transmembrane region" description="Helical" evidence="8">
    <location>
        <begin position="12"/>
        <end position="38"/>
    </location>
</feature>
<keyword evidence="3" id="KW-0808">Transferase</keyword>
<dbReference type="EnsemblPlants" id="Pp3c10_13640V3.14">
    <property type="protein sequence ID" value="Pp3c10_13640V3.14"/>
    <property type="gene ID" value="Pp3c10_13640"/>
</dbReference>
<keyword evidence="8" id="KW-1133">Transmembrane helix</keyword>
<dbReference type="EnsemblPlants" id="Pp3c10_13640V3.15">
    <property type="protein sequence ID" value="Pp3c10_13640V3.15"/>
    <property type="gene ID" value="Pp3c10_13640"/>
</dbReference>
<dbReference type="Gramene" id="Pp3c10_13640V3.1">
    <property type="protein sequence ID" value="Pp3c10_13640V3.1"/>
    <property type="gene ID" value="Pp3c10_13640"/>
</dbReference>
<dbReference type="InterPro" id="IPR024709">
    <property type="entry name" value="FucosylTrfase_pln"/>
</dbReference>
<evidence type="ECO:0000256" key="7">
    <source>
        <dbReference type="SAM" id="MobiDB-lite"/>
    </source>
</evidence>
<dbReference type="EnsemblPlants" id="Pp3c10_13640V3.12">
    <property type="protein sequence ID" value="Pp3c10_13640V3.12"/>
    <property type="gene ID" value="Pp3c10_13640"/>
</dbReference>
<evidence type="ECO:0000256" key="1">
    <source>
        <dbReference type="ARBA" id="ARBA00007737"/>
    </source>
</evidence>
<accession>A0A2K1JYX3</accession>
<comment type="similarity">
    <text evidence="1">Belongs to the glycosyltransferase GT106 family.</text>
</comment>
<evidence type="ECO:0000256" key="4">
    <source>
        <dbReference type="ARBA" id="ARBA00023253"/>
    </source>
</evidence>
<evidence type="ECO:0000256" key="2">
    <source>
        <dbReference type="ARBA" id="ARBA00022676"/>
    </source>
</evidence>
<dbReference type="EnsemblPlants" id="Pp3c10_13640V3.11">
    <property type="protein sequence ID" value="Pp3c10_13640V3.11"/>
    <property type="gene ID" value="Pp3c10_13640"/>
</dbReference>
<dbReference type="Gramene" id="Pp3c10_13640V3.11">
    <property type="protein sequence ID" value="Pp3c10_13640V3.11"/>
    <property type="gene ID" value="Pp3c10_13640"/>
</dbReference>
<name>A0A2K1JYX3_PHYPA</name>
<gene>
    <name evidence="10" type="primary">LOC112288037</name>
    <name evidence="9" type="ORF">PHYPA_013849</name>
</gene>
<dbReference type="Gramene" id="Pp3c10_13640V3.14">
    <property type="protein sequence ID" value="Pp3c10_13640V3.14"/>
    <property type="gene ID" value="Pp3c10_13640"/>
</dbReference>
<dbReference type="CDD" id="cd11299">
    <property type="entry name" value="O-FucT_plant"/>
    <property type="match status" value="1"/>
</dbReference>
<dbReference type="PaxDb" id="3218-PP1S452_6V6.1"/>
<reference evidence="10" key="3">
    <citation type="submission" date="2020-12" db="UniProtKB">
        <authorList>
            <consortium name="EnsemblPlants"/>
        </authorList>
    </citation>
    <scope>IDENTIFICATION</scope>
</reference>
<dbReference type="AlphaFoldDB" id="A0A2K1JYX3"/>
<protein>
    <recommendedName>
        <fullName evidence="6">O-fucosyltransferase family protein</fullName>
    </recommendedName>
</protein>
<dbReference type="Gramene" id="Pp3c10_13640V3.13">
    <property type="protein sequence ID" value="Pp3c10_13640V3.13"/>
    <property type="gene ID" value="Pp3c10_13640"/>
</dbReference>
<dbReference type="RefSeq" id="XP_024387578.1">
    <property type="nucleotide sequence ID" value="XM_024531810.2"/>
</dbReference>
<dbReference type="KEGG" id="ppp:112288037"/>
<keyword evidence="11" id="KW-1185">Reference proteome</keyword>
<evidence type="ECO:0000256" key="6">
    <source>
        <dbReference type="ARBA" id="ARBA00030350"/>
    </source>
</evidence>
<feature type="region of interest" description="Disordered" evidence="7">
    <location>
        <begin position="556"/>
        <end position="599"/>
    </location>
</feature>
<dbReference type="InterPro" id="IPR019378">
    <property type="entry name" value="GDP-Fuc_O-FucTrfase"/>
</dbReference>
<evidence type="ECO:0000313" key="11">
    <source>
        <dbReference type="Proteomes" id="UP000006727"/>
    </source>
</evidence>